<evidence type="ECO:0000313" key="2">
    <source>
        <dbReference type="Proteomes" id="UP000031443"/>
    </source>
</evidence>
<organism evidence="1 2">
    <name type="scientific">Chelonia mydas</name>
    <name type="common">Green sea-turtle</name>
    <name type="synonym">Chelonia agassizi</name>
    <dbReference type="NCBI Taxonomy" id="8469"/>
    <lineage>
        <taxon>Eukaryota</taxon>
        <taxon>Metazoa</taxon>
        <taxon>Chordata</taxon>
        <taxon>Craniata</taxon>
        <taxon>Vertebrata</taxon>
        <taxon>Euteleostomi</taxon>
        <taxon>Archelosauria</taxon>
        <taxon>Testudinata</taxon>
        <taxon>Testudines</taxon>
        <taxon>Cryptodira</taxon>
        <taxon>Durocryptodira</taxon>
        <taxon>Americhelydia</taxon>
        <taxon>Chelonioidea</taxon>
        <taxon>Cheloniidae</taxon>
        <taxon>Chelonia</taxon>
    </lineage>
</organism>
<evidence type="ECO:0000313" key="1">
    <source>
        <dbReference type="EMBL" id="EMP31196.1"/>
    </source>
</evidence>
<sequence>MDSGALNLQNPTDYMGLKGATRKQQAYCSKCEIAAIRSAVKCANVSYTLAMFVQRVGPGEAPFGTLKTLLATGEVYPLDATSCTCKYAFAFASLVIVHQIAYGYMISHEQMSGLADLIVQFENLVLLVDIV</sequence>
<protein>
    <submittedName>
        <fullName evidence="1">Uncharacterized protein</fullName>
    </submittedName>
</protein>
<gene>
    <name evidence="1" type="ORF">UY3_11706</name>
</gene>
<name>M7B033_CHEMY</name>
<reference evidence="2" key="1">
    <citation type="journal article" date="2013" name="Nat. Genet.">
        <title>The draft genomes of soft-shell turtle and green sea turtle yield insights into the development and evolution of the turtle-specific body plan.</title>
        <authorList>
            <person name="Wang Z."/>
            <person name="Pascual-Anaya J."/>
            <person name="Zadissa A."/>
            <person name="Li W."/>
            <person name="Niimura Y."/>
            <person name="Huang Z."/>
            <person name="Li C."/>
            <person name="White S."/>
            <person name="Xiong Z."/>
            <person name="Fang D."/>
            <person name="Wang B."/>
            <person name="Ming Y."/>
            <person name="Chen Y."/>
            <person name="Zheng Y."/>
            <person name="Kuraku S."/>
            <person name="Pignatelli M."/>
            <person name="Herrero J."/>
            <person name="Beal K."/>
            <person name="Nozawa M."/>
            <person name="Li Q."/>
            <person name="Wang J."/>
            <person name="Zhang H."/>
            <person name="Yu L."/>
            <person name="Shigenobu S."/>
            <person name="Wang J."/>
            <person name="Liu J."/>
            <person name="Flicek P."/>
            <person name="Searle S."/>
            <person name="Wang J."/>
            <person name="Kuratani S."/>
            <person name="Yin Y."/>
            <person name="Aken B."/>
            <person name="Zhang G."/>
            <person name="Irie N."/>
        </authorList>
    </citation>
    <scope>NUCLEOTIDE SEQUENCE [LARGE SCALE GENOMIC DNA]</scope>
</reference>
<dbReference type="AlphaFoldDB" id="M7B033"/>
<dbReference type="EMBL" id="KB546462">
    <property type="protein sequence ID" value="EMP31196.1"/>
    <property type="molecule type" value="Genomic_DNA"/>
</dbReference>
<proteinExistence type="predicted"/>
<accession>M7B033</accession>
<keyword evidence="2" id="KW-1185">Reference proteome</keyword>
<dbReference type="Proteomes" id="UP000031443">
    <property type="component" value="Unassembled WGS sequence"/>
</dbReference>